<reference evidence="2" key="1">
    <citation type="submission" date="2021-07" db="EMBL/GenBank/DDBJ databases">
        <authorList>
            <person name="Durling M."/>
        </authorList>
    </citation>
    <scope>NUCLEOTIDE SEQUENCE</scope>
</reference>
<keyword evidence="3" id="KW-1185">Reference proteome</keyword>
<sequence length="330" mass="36919">MAGPGKKPKRRATFPWERRQSLYQPLTAMDKLIDSPLRAVMLFVHSLLVSLRGAPFQPHRSKPTIRIVCISDTHSNIIPVAHGDVLIHAGDLTNKGTVEEIQAQLDWLDSLPHKEKIVIAGNHDSYFDTKSRRATDIGKELDLKSIHYLENESLTLKFKGGRELNFYGSPDIPQCGGSDFAFQYPRDLPSWETSIPLSTDVLITHSPPRYHRDLNLGCAGLLERIWQVRPKLHVFGHIHSGHGREAVFWDEGQKAYERLMDRKTTGILADLIPSSAWLDALKIVWFGIKGILWQRLMVGPAGGNGGLLLNAAVVYQTTTDVGNSIQVVEL</sequence>
<dbReference type="AlphaFoldDB" id="A0A9N9KS33"/>
<organism evidence="2 3">
    <name type="scientific">Hymenoscyphus fraxineus</name>
    <dbReference type="NCBI Taxonomy" id="746836"/>
    <lineage>
        <taxon>Eukaryota</taxon>
        <taxon>Fungi</taxon>
        <taxon>Dikarya</taxon>
        <taxon>Ascomycota</taxon>
        <taxon>Pezizomycotina</taxon>
        <taxon>Leotiomycetes</taxon>
        <taxon>Helotiales</taxon>
        <taxon>Helotiaceae</taxon>
        <taxon>Hymenoscyphus</taxon>
    </lineage>
</organism>
<dbReference type="InterPro" id="IPR051693">
    <property type="entry name" value="UPF0046_metallophosphoest"/>
</dbReference>
<name>A0A9N9KS33_9HELO</name>
<dbReference type="Pfam" id="PF00149">
    <property type="entry name" value="Metallophos"/>
    <property type="match status" value="1"/>
</dbReference>
<accession>A0A9N9KS33</accession>
<dbReference type="InterPro" id="IPR029052">
    <property type="entry name" value="Metallo-depent_PP-like"/>
</dbReference>
<dbReference type="GO" id="GO:0016787">
    <property type="term" value="F:hydrolase activity"/>
    <property type="evidence" value="ECO:0007669"/>
    <property type="project" value="InterPro"/>
</dbReference>
<proteinExistence type="predicted"/>
<dbReference type="Proteomes" id="UP000696280">
    <property type="component" value="Unassembled WGS sequence"/>
</dbReference>
<evidence type="ECO:0000259" key="1">
    <source>
        <dbReference type="Pfam" id="PF00149"/>
    </source>
</evidence>
<evidence type="ECO:0000313" key="2">
    <source>
        <dbReference type="EMBL" id="CAG8951658.1"/>
    </source>
</evidence>
<comment type="caution">
    <text evidence="2">The sequence shown here is derived from an EMBL/GenBank/DDBJ whole genome shotgun (WGS) entry which is preliminary data.</text>
</comment>
<dbReference type="SUPFAM" id="SSF56300">
    <property type="entry name" value="Metallo-dependent phosphatases"/>
    <property type="match status" value="1"/>
</dbReference>
<protein>
    <recommendedName>
        <fullName evidence="1">Calcineurin-like phosphoesterase domain-containing protein</fullName>
    </recommendedName>
</protein>
<dbReference type="EMBL" id="CAJVRL010000044">
    <property type="protein sequence ID" value="CAG8951658.1"/>
    <property type="molecule type" value="Genomic_DNA"/>
</dbReference>
<dbReference type="PANTHER" id="PTHR12905">
    <property type="entry name" value="METALLOPHOSPHOESTERASE"/>
    <property type="match status" value="1"/>
</dbReference>
<dbReference type="InterPro" id="IPR004843">
    <property type="entry name" value="Calcineurin-like_PHP"/>
</dbReference>
<evidence type="ECO:0000313" key="3">
    <source>
        <dbReference type="Proteomes" id="UP000696280"/>
    </source>
</evidence>
<feature type="domain" description="Calcineurin-like phosphoesterase" evidence="1">
    <location>
        <begin position="66"/>
        <end position="240"/>
    </location>
</feature>
<dbReference type="PANTHER" id="PTHR12905:SF18">
    <property type="entry name" value="ESTER HYDROLASE, PUTATIVE (AFU_ORTHOLOGUE AFUA_4G03130)-RELATED"/>
    <property type="match status" value="1"/>
</dbReference>
<dbReference type="CDD" id="cd07379">
    <property type="entry name" value="MPP_239FB"/>
    <property type="match status" value="1"/>
</dbReference>
<dbReference type="OrthoDB" id="630188at2759"/>
<gene>
    <name evidence="2" type="ORF">HYFRA_00005458</name>
</gene>
<dbReference type="Gene3D" id="3.60.21.10">
    <property type="match status" value="1"/>
</dbReference>